<organism evidence="3 4">
    <name type="scientific">Plantibacter flavus</name>
    <dbReference type="NCBI Taxonomy" id="150123"/>
    <lineage>
        <taxon>Bacteria</taxon>
        <taxon>Bacillati</taxon>
        <taxon>Actinomycetota</taxon>
        <taxon>Actinomycetes</taxon>
        <taxon>Micrococcales</taxon>
        <taxon>Microbacteriaceae</taxon>
        <taxon>Plantibacter</taxon>
    </lineage>
</organism>
<keyword evidence="1 3" id="KW-0489">Methyltransferase</keyword>
<keyword evidence="2 3" id="KW-0808">Transferase</keyword>
<comment type="caution">
    <text evidence="3">The sequence shown here is derived from an EMBL/GenBank/DDBJ whole genome shotgun (WGS) entry which is preliminary data.</text>
</comment>
<evidence type="ECO:0000256" key="1">
    <source>
        <dbReference type="ARBA" id="ARBA00022603"/>
    </source>
</evidence>
<evidence type="ECO:0000313" key="4">
    <source>
        <dbReference type="Proteomes" id="UP000266915"/>
    </source>
</evidence>
<dbReference type="RefSeq" id="WP_085510613.1">
    <property type="nucleotide sequence ID" value="NZ_FXAP01000001.1"/>
</dbReference>
<dbReference type="Pfam" id="PF03602">
    <property type="entry name" value="Cons_hypoth95"/>
    <property type="match status" value="1"/>
</dbReference>
<evidence type="ECO:0000256" key="2">
    <source>
        <dbReference type="ARBA" id="ARBA00022679"/>
    </source>
</evidence>
<proteinExistence type="predicted"/>
<protein>
    <submittedName>
        <fullName evidence="3">16S rRNA (Guanine966-N2)-methyltransferase</fullName>
    </submittedName>
</protein>
<dbReference type="InterPro" id="IPR004398">
    <property type="entry name" value="RNA_MeTrfase_RsmD"/>
</dbReference>
<dbReference type="InterPro" id="IPR029063">
    <property type="entry name" value="SAM-dependent_MTases_sf"/>
</dbReference>
<dbReference type="GO" id="GO:0031167">
    <property type="term" value="P:rRNA methylation"/>
    <property type="evidence" value="ECO:0007669"/>
    <property type="project" value="InterPro"/>
</dbReference>
<dbReference type="PIRSF" id="PIRSF004553">
    <property type="entry name" value="CHP00095"/>
    <property type="match status" value="1"/>
</dbReference>
<reference evidence="3 4" key="1">
    <citation type="submission" date="2018-11" db="EMBL/GenBank/DDBJ databases">
        <title>Sequencing the genomes of 1000 actinobacteria strains.</title>
        <authorList>
            <person name="Klenk H.-P."/>
        </authorList>
    </citation>
    <scope>NUCLEOTIDE SEQUENCE [LARGE SCALE GENOMIC DNA]</scope>
    <source>
        <strain evidence="3 4">DSM 14012</strain>
    </source>
</reference>
<dbReference type="CDD" id="cd02440">
    <property type="entry name" value="AdoMet_MTases"/>
    <property type="match status" value="1"/>
</dbReference>
<accession>A0A3N2C1T5</accession>
<evidence type="ECO:0000313" key="3">
    <source>
        <dbReference type="EMBL" id="ROR81463.1"/>
    </source>
</evidence>
<keyword evidence="4" id="KW-1185">Reference proteome</keyword>
<gene>
    <name evidence="3" type="ORF">EDD42_1525</name>
</gene>
<dbReference type="SUPFAM" id="SSF53335">
    <property type="entry name" value="S-adenosyl-L-methionine-dependent methyltransferases"/>
    <property type="match status" value="1"/>
</dbReference>
<dbReference type="Proteomes" id="UP000266915">
    <property type="component" value="Unassembled WGS sequence"/>
</dbReference>
<dbReference type="EMBL" id="RKHL01000001">
    <property type="protein sequence ID" value="ROR81463.1"/>
    <property type="molecule type" value="Genomic_DNA"/>
</dbReference>
<sequence length="190" mass="19826">MAGIRIISGFAGSRTIRVPGSGTRPTSDRVREALFSALEARDVIAGAEVLDLYAGSGSLGLECASRGAAVITLVDRGSEAAKLCRDNARIVTSAAPRGTAPRITVHAKSVGAYLSGATVPSDLVFIDPPYDLPEPELTANLAALVGLVTDDGLVLVERSSRSPEPTLPAALEVLRKSTYGETVVWWITPV</sequence>
<dbReference type="Gene3D" id="3.40.50.150">
    <property type="entry name" value="Vaccinia Virus protein VP39"/>
    <property type="match status" value="1"/>
</dbReference>
<dbReference type="AlphaFoldDB" id="A0A3N2C1T5"/>
<dbReference type="GO" id="GO:0008168">
    <property type="term" value="F:methyltransferase activity"/>
    <property type="evidence" value="ECO:0007669"/>
    <property type="project" value="UniProtKB-KW"/>
</dbReference>
<dbReference type="PANTHER" id="PTHR43542">
    <property type="entry name" value="METHYLTRANSFERASE"/>
    <property type="match status" value="1"/>
</dbReference>
<name>A0A3N2C1T5_9MICO</name>
<dbReference type="PANTHER" id="PTHR43542:SF1">
    <property type="entry name" value="METHYLTRANSFERASE"/>
    <property type="match status" value="1"/>
</dbReference>